<accession>N6ULH1</accession>
<dbReference type="AlphaFoldDB" id="N6ULH1"/>
<dbReference type="HOGENOM" id="CLU_376561_0_0_1"/>
<sequence>MNNWNQLLKKHVTFWGFALSRPQTQPRLETRTETQPQVEIERQLLHELIPLDSTQAPPNTPQQSQRKIDANTREILEKIALVNKQQGLVQKKAMPSYFHFPFSYSRSQEESGSSNFKFSRNPFSNPVLDYLEKDPVPSFRKPNFESGHPQDFGVSVTDTNPEILPEDNIPGQYIKRKVTHYQSFMVPNPYALNMYNSVPPSGPAYPMPAPNFNQQYGYPGPNVGLPTNSQQNLTQQALDNIKEVLLGSQMIQVPNHPSPDPNSALKYSHSNYYQAQIPNSPNKARQNWNWPGANLFPIYVRDPFLQMYYAVTNMIEYGPTAGNEGPCKLTPRPQGSRVKLNSKAGDVGQQVSLELNRRDNSGQLKIEEHDQDASHAMDFLNLEDIDVGDDELVKFTVNFPSSSSPGARDLNDHVPSSVSVKNMSEKLDSNVAAESKQAPLVGEPTLQVEELEDELLEAEKAEEIAIANQGSKRVFSRDNTGNGIFIQKLKVRKGGVAIAGPGGIATAGSGGTAIVGPNGIAYTHPDGLAIAGSGTQVVAVDPKIDLNDVIKNTVLNGTRHVPNTRVGKVVAVGPVVYYNRGYFVESNFKNEEEFRKLLINLTLGEPRNVFPDKEKKAEKIVSDLRQLDGNKPPSLAPYRLHPLFHYIQNRNTIAEDKVIRFRTSNFINEGDVTTLILKPQATAVAGVEGKAVSNPLSKAILRKGTNADILFEPAAVAIAGPGGIAHAQSDLEISYDY</sequence>
<gene>
    <name evidence="1" type="ORF">YQE_02050</name>
</gene>
<reference evidence="1" key="1">
    <citation type="journal article" date="2013" name="Genome Biol.">
        <title>Draft genome of the mountain pine beetle, Dendroctonus ponderosae Hopkins, a major forest pest.</title>
        <authorList>
            <person name="Keeling C.I."/>
            <person name="Yuen M.M."/>
            <person name="Liao N.Y."/>
            <person name="Docking T.R."/>
            <person name="Chan S.K."/>
            <person name="Taylor G.A."/>
            <person name="Palmquist D.L."/>
            <person name="Jackman S.D."/>
            <person name="Nguyen A."/>
            <person name="Li M."/>
            <person name="Henderson H."/>
            <person name="Janes J.K."/>
            <person name="Zhao Y."/>
            <person name="Pandoh P."/>
            <person name="Moore R."/>
            <person name="Sperling F.A."/>
            <person name="Huber D.P."/>
            <person name="Birol I."/>
            <person name="Jones S.J."/>
            <person name="Bohlmann J."/>
        </authorList>
    </citation>
    <scope>NUCLEOTIDE SEQUENCE</scope>
</reference>
<dbReference type="Pfam" id="PF15999">
    <property type="entry name" value="DUF4774"/>
    <property type="match status" value="2"/>
</dbReference>
<protein>
    <submittedName>
        <fullName evidence="1">Uncharacterized protein</fullName>
    </submittedName>
</protein>
<dbReference type="EMBL" id="KB740085">
    <property type="protein sequence ID" value="ENN81521.1"/>
    <property type="molecule type" value="Genomic_DNA"/>
</dbReference>
<name>N6ULH1_DENPD</name>
<dbReference type="OrthoDB" id="8194084at2759"/>
<feature type="non-terminal residue" evidence="1">
    <location>
        <position position="1"/>
    </location>
</feature>
<dbReference type="InterPro" id="IPR031942">
    <property type="entry name" value="DUF4774"/>
</dbReference>
<organism evidence="1">
    <name type="scientific">Dendroctonus ponderosae</name>
    <name type="common">Mountain pine beetle</name>
    <dbReference type="NCBI Taxonomy" id="77166"/>
    <lineage>
        <taxon>Eukaryota</taxon>
        <taxon>Metazoa</taxon>
        <taxon>Ecdysozoa</taxon>
        <taxon>Arthropoda</taxon>
        <taxon>Hexapoda</taxon>
        <taxon>Insecta</taxon>
        <taxon>Pterygota</taxon>
        <taxon>Neoptera</taxon>
        <taxon>Endopterygota</taxon>
        <taxon>Coleoptera</taxon>
        <taxon>Polyphaga</taxon>
        <taxon>Cucujiformia</taxon>
        <taxon>Curculionidae</taxon>
        <taxon>Scolytinae</taxon>
        <taxon>Dendroctonus</taxon>
    </lineage>
</organism>
<dbReference type="OMA" id="SHAMDFL"/>
<evidence type="ECO:0000313" key="1">
    <source>
        <dbReference type="EMBL" id="ENN81521.1"/>
    </source>
</evidence>
<proteinExistence type="predicted"/>